<keyword evidence="4" id="KW-0288">FMN</keyword>
<evidence type="ECO:0000256" key="5">
    <source>
        <dbReference type="ARBA" id="ARBA00023002"/>
    </source>
</evidence>
<keyword evidence="3" id="KW-0285">Flavoprotein</keyword>
<evidence type="ECO:0000256" key="3">
    <source>
        <dbReference type="ARBA" id="ARBA00022630"/>
    </source>
</evidence>
<evidence type="ECO:0000256" key="2">
    <source>
        <dbReference type="ARBA" id="ARBA00013457"/>
    </source>
</evidence>
<dbReference type="EMBL" id="QRCT01000029">
    <property type="protein sequence ID" value="RDU23317.1"/>
    <property type="molecule type" value="Genomic_DNA"/>
</dbReference>
<dbReference type="CDD" id="cd04730">
    <property type="entry name" value="NPD_like"/>
    <property type="match status" value="1"/>
</dbReference>
<evidence type="ECO:0000256" key="1">
    <source>
        <dbReference type="ARBA" id="ARBA00003535"/>
    </source>
</evidence>
<proteinExistence type="predicted"/>
<evidence type="ECO:0000313" key="7">
    <source>
        <dbReference type="Proteomes" id="UP000255036"/>
    </source>
</evidence>
<dbReference type="PANTHER" id="PTHR32332">
    <property type="entry name" value="2-NITROPROPANE DIOXYGENASE"/>
    <property type="match status" value="1"/>
</dbReference>
<dbReference type="RefSeq" id="WP_115482133.1">
    <property type="nucleotide sequence ID" value="NZ_QRCT01000029.1"/>
</dbReference>
<protein>
    <recommendedName>
        <fullName evidence="2">Probable nitronate monooxygenase</fullName>
    </recommendedName>
</protein>
<dbReference type="NCBIfam" id="TIGR03151">
    <property type="entry name" value="enACPred_II"/>
    <property type="match status" value="1"/>
</dbReference>
<dbReference type="InterPro" id="IPR017569">
    <property type="entry name" value="Enoyl_ACP_red-II_put"/>
</dbReference>
<comment type="function">
    <text evidence="1">Nitronate monooxygenase that uses molecular oxygen to catalyze the oxidative denitrification of alkyl nitronates. Acts on propionate 3-nitronate (P3N), the presumed physiological substrate. Probably functions in the detoxification of P3N, a metabolic poison produced by plants and fungi as a defense mechanism.</text>
</comment>
<gene>
    <name evidence="6" type="primary">fabK</name>
    <name evidence="6" type="ORF">DWV06_10455</name>
</gene>
<dbReference type="OrthoDB" id="9778912at2"/>
<dbReference type="SUPFAM" id="SSF51412">
    <property type="entry name" value="Inosine monophosphate dehydrogenase (IMPDH)"/>
    <property type="match status" value="1"/>
</dbReference>
<dbReference type="GO" id="GO:0018580">
    <property type="term" value="F:nitronate monooxygenase activity"/>
    <property type="evidence" value="ECO:0007669"/>
    <property type="project" value="InterPro"/>
</dbReference>
<dbReference type="Gene3D" id="3.20.20.70">
    <property type="entry name" value="Aldolase class I"/>
    <property type="match status" value="1"/>
</dbReference>
<evidence type="ECO:0000313" key="6">
    <source>
        <dbReference type="EMBL" id="RDU23317.1"/>
    </source>
</evidence>
<dbReference type="AlphaFoldDB" id="A0A371AUS4"/>
<dbReference type="Pfam" id="PF03060">
    <property type="entry name" value="NMO"/>
    <property type="match status" value="2"/>
</dbReference>
<accession>A0A371AUS4</accession>
<name>A0A371AUS4_9FIRM</name>
<reference evidence="6 7" key="1">
    <citation type="submission" date="2018-07" db="EMBL/GenBank/DDBJ databases">
        <title>Anaerosacharophilus polymeroproducens gen. nov. sp. nov., an anaerobic bacterium isolated from salt field.</title>
        <authorList>
            <person name="Kim W."/>
            <person name="Yang S.-H."/>
            <person name="Oh J."/>
            <person name="Lee J.-H."/>
            <person name="Kwon K.K."/>
        </authorList>
    </citation>
    <scope>NUCLEOTIDE SEQUENCE [LARGE SCALE GENOMIC DNA]</scope>
    <source>
        <strain evidence="6 7">MCWD5</strain>
    </source>
</reference>
<dbReference type="PANTHER" id="PTHR32332:SF20">
    <property type="entry name" value="2-NITROPROPANE DIOXYGENASE-LIKE PROTEIN"/>
    <property type="match status" value="1"/>
</dbReference>
<keyword evidence="5" id="KW-0560">Oxidoreductase</keyword>
<keyword evidence="7" id="KW-1185">Reference proteome</keyword>
<evidence type="ECO:0000256" key="4">
    <source>
        <dbReference type="ARBA" id="ARBA00022643"/>
    </source>
</evidence>
<organism evidence="6 7">
    <name type="scientific">Anaerosacchariphilus polymeriproducens</name>
    <dbReference type="NCBI Taxonomy" id="1812858"/>
    <lineage>
        <taxon>Bacteria</taxon>
        <taxon>Bacillati</taxon>
        <taxon>Bacillota</taxon>
        <taxon>Clostridia</taxon>
        <taxon>Lachnospirales</taxon>
        <taxon>Lachnospiraceae</taxon>
        <taxon>Anaerosacchariphilus</taxon>
    </lineage>
</organism>
<dbReference type="Proteomes" id="UP000255036">
    <property type="component" value="Unassembled WGS sequence"/>
</dbReference>
<dbReference type="InterPro" id="IPR004136">
    <property type="entry name" value="NMO"/>
</dbReference>
<comment type="caution">
    <text evidence="6">The sequence shown here is derived from an EMBL/GenBank/DDBJ whole genome shotgun (WGS) entry which is preliminary data.</text>
</comment>
<dbReference type="InterPro" id="IPR013785">
    <property type="entry name" value="Aldolase_TIM"/>
</dbReference>
<sequence length="307" mass="32956">METRITQLLKIKYPIIQGGMAWVAEHNLAAAVSNAGGFGVLGAASAPADVIRQEIYKVRELTDKPFGVNIMLMSPFAKEVAQVVTEEKVSAVTTGAGNPEKFLEMWKNAGIKVIPVVASVAMAKRMERHGADAIIAEGTEAGGHIGQQTTMTLVPQVADAVEIPVIAAGGIADGRGFMAAMMLGAQAVQMGTGFVVANESIVHDNYKDKIMKARDIDSEVTGLSTGHPVRSIRNQMTREYLKLEKQGASLEELEYLTLGSLRKAVMDGDMKEGSIMAGQIAGLISKRQSCKEIIEQIMKEAEQLRSK</sequence>